<dbReference type="PANTHER" id="PTHR11902:SF1">
    <property type="entry name" value="ENOLASE"/>
    <property type="match status" value="1"/>
</dbReference>
<evidence type="ECO:0000313" key="14">
    <source>
        <dbReference type="EMBL" id="PIR07339.1"/>
    </source>
</evidence>
<dbReference type="SUPFAM" id="SSF54826">
    <property type="entry name" value="Enolase N-terminal domain-like"/>
    <property type="match status" value="1"/>
</dbReference>
<dbReference type="PRINTS" id="PR00148">
    <property type="entry name" value="ENOLASE"/>
</dbReference>
<keyword evidence="6 11" id="KW-0460">Magnesium</keyword>
<evidence type="ECO:0000256" key="11">
    <source>
        <dbReference type="PIRSR" id="PIRSR001400-3"/>
    </source>
</evidence>
<dbReference type="PANTHER" id="PTHR11902">
    <property type="entry name" value="ENOLASE"/>
    <property type="match status" value="1"/>
</dbReference>
<keyword evidence="7" id="KW-0324">Glycolysis</keyword>
<evidence type="ECO:0000256" key="8">
    <source>
        <dbReference type="ARBA" id="ARBA00023239"/>
    </source>
</evidence>
<feature type="binding site" evidence="10">
    <location>
        <position position="169"/>
    </location>
    <ligand>
        <name>substrate</name>
    </ligand>
</feature>
<feature type="domain" description="Enolase C-terminal TIM barrel" evidence="12">
    <location>
        <begin position="144"/>
        <end position="414"/>
    </location>
</feature>
<dbReference type="PIRSF" id="PIRSF001400">
    <property type="entry name" value="Enolase"/>
    <property type="match status" value="1"/>
</dbReference>
<dbReference type="GO" id="GO:0000015">
    <property type="term" value="C:phosphopyruvate hydratase complex"/>
    <property type="evidence" value="ECO:0007669"/>
    <property type="project" value="InterPro"/>
</dbReference>
<dbReference type="GO" id="GO:0000287">
    <property type="term" value="F:magnesium ion binding"/>
    <property type="evidence" value="ECO:0007669"/>
    <property type="project" value="InterPro"/>
</dbReference>
<dbReference type="EMBL" id="PCWR01000035">
    <property type="protein sequence ID" value="PIR07339.1"/>
    <property type="molecule type" value="Genomic_DNA"/>
</dbReference>
<evidence type="ECO:0000256" key="4">
    <source>
        <dbReference type="ARBA" id="ARBA00017068"/>
    </source>
</evidence>
<keyword evidence="5" id="KW-0964">Secreted</keyword>
<organism evidence="14 15">
    <name type="scientific">Candidatus Jorgensenbacteria bacterium CG11_big_fil_rev_8_21_14_0_20_38_23</name>
    <dbReference type="NCBI Taxonomy" id="1974594"/>
    <lineage>
        <taxon>Bacteria</taxon>
        <taxon>Candidatus Joergenseniibacteriota</taxon>
    </lineage>
</organism>
<feature type="domain" description="Enolase N-terminal" evidence="13">
    <location>
        <begin position="4"/>
        <end position="133"/>
    </location>
</feature>
<dbReference type="SUPFAM" id="SSF51604">
    <property type="entry name" value="Enolase C-terminal domain-like"/>
    <property type="match status" value="1"/>
</dbReference>
<evidence type="ECO:0000259" key="13">
    <source>
        <dbReference type="SMART" id="SM01193"/>
    </source>
</evidence>
<dbReference type="AlphaFoldDB" id="A0A2H0NEM2"/>
<gene>
    <name evidence="14" type="primary">eno</name>
    <name evidence="14" type="ORF">COV54_01480</name>
</gene>
<evidence type="ECO:0000259" key="12">
    <source>
        <dbReference type="SMART" id="SM01192"/>
    </source>
</evidence>
<sequence length="414" mass="46856">MAKIVSLRALEILDSRGFPTLEVAMTDNFGRRAKSSVPAGKSRGCFEAWEKRNSRGESFEAQRVSQAVKIINEILSSRLRHFELQPKKIDQFLMKLDNTANKSKLGANVILGISLAAWKLDALTQKKELYQYLHKIFWQKSLEKIIWPRLFINVINGGVHSTSDLAFQEYQIISRSQLPEKTVFAAAEFYQRLKKEVLKELDKESLNVGDEGGLVLAKISDNEKPLKILQKILKGKFKNQFSLGLDLAASQFFSKNFYKFGNKKFKTTQFINYLKNLSQKYHLFSLEDPLEENDFFGFSQLNEVLKLKTLIIGDDLTVSNIKRAQRAITGKSISALLLKPNQVGTISEVLETAALARKNKIPVIVSHRSGETNDDFIVDLAIGIEAFGLKIGSPIRGERLAKYNRLLEIQKGIN</sequence>
<comment type="pathway">
    <text evidence="1">Carbohydrate degradation; glycolysis; pyruvate from D-glyceraldehyde 3-phosphate: step 4/5.</text>
</comment>
<reference evidence="14 15" key="1">
    <citation type="submission" date="2017-09" db="EMBL/GenBank/DDBJ databases">
        <title>Depth-based differentiation of microbial function through sediment-hosted aquifers and enrichment of novel symbionts in the deep terrestrial subsurface.</title>
        <authorList>
            <person name="Probst A.J."/>
            <person name="Ladd B."/>
            <person name="Jarett J.K."/>
            <person name="Geller-Mcgrath D.E."/>
            <person name="Sieber C.M."/>
            <person name="Emerson J.B."/>
            <person name="Anantharaman K."/>
            <person name="Thomas B.C."/>
            <person name="Malmstrom R."/>
            <person name="Stieglmeier M."/>
            <person name="Klingl A."/>
            <person name="Woyke T."/>
            <person name="Ryan C.M."/>
            <person name="Banfield J.F."/>
        </authorList>
    </citation>
    <scope>NUCLEOTIDE SEQUENCE [LARGE SCALE GENOMIC DNA]</scope>
    <source>
        <strain evidence="14">CG11_big_fil_rev_8_21_14_0_20_38_23</strain>
    </source>
</reference>
<accession>A0A2H0NEM2</accession>
<dbReference type="EC" id="4.2.1.11" evidence="3"/>
<dbReference type="Proteomes" id="UP000228867">
    <property type="component" value="Unassembled WGS sequence"/>
</dbReference>
<evidence type="ECO:0000256" key="10">
    <source>
        <dbReference type="PIRSR" id="PIRSR001400-2"/>
    </source>
</evidence>
<comment type="caution">
    <text evidence="14">The sequence shown here is derived from an EMBL/GenBank/DDBJ whole genome shotgun (WGS) entry which is preliminary data.</text>
</comment>
<dbReference type="Gene3D" id="3.30.390.10">
    <property type="entry name" value="Enolase-like, N-terminal domain"/>
    <property type="match status" value="1"/>
</dbReference>
<evidence type="ECO:0000256" key="9">
    <source>
        <dbReference type="PIRSR" id="PIRSR001400-1"/>
    </source>
</evidence>
<dbReference type="SMART" id="SM01193">
    <property type="entry name" value="Enolase_N"/>
    <property type="match status" value="1"/>
</dbReference>
<evidence type="ECO:0000256" key="3">
    <source>
        <dbReference type="ARBA" id="ARBA00012058"/>
    </source>
</evidence>
<feature type="binding site" evidence="10">
    <location>
        <position position="160"/>
    </location>
    <ligand>
        <name>substrate</name>
    </ligand>
</feature>
<dbReference type="Pfam" id="PF00113">
    <property type="entry name" value="Enolase_C"/>
    <property type="match status" value="1"/>
</dbReference>
<feature type="binding site" evidence="10">
    <location>
        <position position="314"/>
    </location>
    <ligand>
        <name>substrate</name>
    </ligand>
</feature>
<evidence type="ECO:0000256" key="1">
    <source>
        <dbReference type="ARBA" id="ARBA00005031"/>
    </source>
</evidence>
<evidence type="ECO:0000256" key="6">
    <source>
        <dbReference type="ARBA" id="ARBA00022842"/>
    </source>
</evidence>
<dbReference type="InterPro" id="IPR029017">
    <property type="entry name" value="Enolase-like_N"/>
</dbReference>
<dbReference type="SMART" id="SM01192">
    <property type="entry name" value="Enolase_C"/>
    <property type="match status" value="1"/>
</dbReference>
<dbReference type="SFLD" id="SFLDS00001">
    <property type="entry name" value="Enolase"/>
    <property type="match status" value="1"/>
</dbReference>
<dbReference type="UniPathway" id="UPA00109">
    <property type="reaction ID" value="UER00187"/>
</dbReference>
<keyword evidence="8 14" id="KW-0456">Lyase</keyword>
<evidence type="ECO:0000256" key="7">
    <source>
        <dbReference type="ARBA" id="ARBA00023152"/>
    </source>
</evidence>
<feature type="active site" description="Proton donor" evidence="9">
    <location>
        <position position="211"/>
    </location>
</feature>
<keyword evidence="11" id="KW-0479">Metal-binding</keyword>
<name>A0A2H0NEM2_9BACT</name>
<feature type="binding site" evidence="10">
    <location>
        <position position="390"/>
    </location>
    <ligand>
        <name>substrate</name>
    </ligand>
</feature>
<dbReference type="Pfam" id="PF03952">
    <property type="entry name" value="Enolase_N"/>
    <property type="match status" value="1"/>
</dbReference>
<keyword evidence="14" id="KW-0670">Pyruvate</keyword>
<dbReference type="InterPro" id="IPR020811">
    <property type="entry name" value="Enolase_N"/>
</dbReference>
<comment type="similarity">
    <text evidence="2">Belongs to the enolase family.</text>
</comment>
<feature type="active site" description="Proton acceptor" evidence="9">
    <location>
        <position position="339"/>
    </location>
</feature>
<feature type="binding site" evidence="10">
    <location>
        <begin position="366"/>
        <end position="369"/>
    </location>
    <ligand>
        <name>substrate</name>
    </ligand>
</feature>
<feature type="binding site" evidence="11">
    <location>
        <position position="314"/>
    </location>
    <ligand>
        <name>Mg(2+)</name>
        <dbReference type="ChEBI" id="CHEBI:18420"/>
    </ligand>
</feature>
<dbReference type="GO" id="GO:0006096">
    <property type="term" value="P:glycolytic process"/>
    <property type="evidence" value="ECO:0007669"/>
    <property type="project" value="UniProtKB-UniPathway"/>
</dbReference>
<dbReference type="Gene3D" id="3.20.20.120">
    <property type="entry name" value="Enolase-like C-terminal domain"/>
    <property type="match status" value="1"/>
</dbReference>
<feature type="binding site" evidence="11">
    <location>
        <position position="287"/>
    </location>
    <ligand>
        <name>Mg(2+)</name>
        <dbReference type="ChEBI" id="CHEBI:18420"/>
    </ligand>
</feature>
<proteinExistence type="inferred from homology"/>
<evidence type="ECO:0000256" key="5">
    <source>
        <dbReference type="ARBA" id="ARBA00022525"/>
    </source>
</evidence>
<dbReference type="InterPro" id="IPR020810">
    <property type="entry name" value="Enolase_C"/>
</dbReference>
<dbReference type="InterPro" id="IPR000941">
    <property type="entry name" value="Enolase"/>
</dbReference>
<dbReference type="InterPro" id="IPR036849">
    <property type="entry name" value="Enolase-like_C_sf"/>
</dbReference>
<evidence type="ECO:0000256" key="2">
    <source>
        <dbReference type="ARBA" id="ARBA00009604"/>
    </source>
</evidence>
<feature type="binding site" evidence="10">
    <location>
        <position position="287"/>
    </location>
    <ligand>
        <name>substrate</name>
    </ligand>
</feature>
<dbReference type="GO" id="GO:0004634">
    <property type="term" value="F:phosphopyruvate hydratase activity"/>
    <property type="evidence" value="ECO:0007669"/>
    <property type="project" value="UniProtKB-EC"/>
</dbReference>
<evidence type="ECO:0000313" key="15">
    <source>
        <dbReference type="Proteomes" id="UP000228867"/>
    </source>
</evidence>
<protein>
    <recommendedName>
        <fullName evidence="4">Enolase</fullName>
        <ecNumber evidence="3">4.2.1.11</ecNumber>
    </recommendedName>
</protein>
<comment type="cofactor">
    <cofactor evidence="11">
        <name>Mg(2+)</name>
        <dbReference type="ChEBI" id="CHEBI:18420"/>
    </cofactor>
    <text evidence="11">Mg(2+) is required for catalysis and for stabilizing the dimer.</text>
</comment>